<dbReference type="EMBL" id="CAICTM010000257">
    <property type="protein sequence ID" value="CAB9506209.1"/>
    <property type="molecule type" value="Genomic_DNA"/>
</dbReference>
<keyword evidence="3" id="KW-1185">Reference proteome</keyword>
<feature type="compositionally biased region" description="Basic residues" evidence="1">
    <location>
        <begin position="344"/>
        <end position="354"/>
    </location>
</feature>
<evidence type="ECO:0000256" key="1">
    <source>
        <dbReference type="SAM" id="MobiDB-lite"/>
    </source>
</evidence>
<dbReference type="Proteomes" id="UP001153069">
    <property type="component" value="Unassembled WGS sequence"/>
</dbReference>
<name>A0A9N8DUI4_9STRA</name>
<protein>
    <submittedName>
        <fullName evidence="2">Uncharacterized protein</fullName>
    </submittedName>
</protein>
<dbReference type="OrthoDB" id="49588at2759"/>
<sequence>MNNRSLETKKMKTGPPGGGDDAPFSGYWTPEEKLYCDSLMQAFYAGSINGVKPGTSLRSFLAKKLDCNVKRISKKYEGVRGYKGRHRFQPIHVPVPVHPETDESQSIAQELQELETKFWASRELYIDLKAGKVPSTAGGLFHATVAAPRGPHPHVFSQPQASGLVPSSTNAGPFVNECSPIHSRAGLNMGASASTAHHPSSTTWNPLLGAAIGNQTYGSTTQLQGGFPGQSITSSALQLFQERIRLQSNEASRLLLALQQSRNGVQYGSLLTELLASSPGPVAMAGLPLSQTSAPPGHSFPTMAHPITRTRRSEQDVNAMLIAVQQTHLQHPHAGTTMGVNGRPAKKARMTWTE</sequence>
<comment type="caution">
    <text evidence="2">The sequence shown here is derived from an EMBL/GenBank/DDBJ whole genome shotgun (WGS) entry which is preliminary data.</text>
</comment>
<organism evidence="2 3">
    <name type="scientific">Seminavis robusta</name>
    <dbReference type="NCBI Taxonomy" id="568900"/>
    <lineage>
        <taxon>Eukaryota</taxon>
        <taxon>Sar</taxon>
        <taxon>Stramenopiles</taxon>
        <taxon>Ochrophyta</taxon>
        <taxon>Bacillariophyta</taxon>
        <taxon>Bacillariophyceae</taxon>
        <taxon>Bacillariophycidae</taxon>
        <taxon>Naviculales</taxon>
        <taxon>Naviculaceae</taxon>
        <taxon>Seminavis</taxon>
    </lineage>
</organism>
<accession>A0A9N8DUI4</accession>
<evidence type="ECO:0000313" key="3">
    <source>
        <dbReference type="Proteomes" id="UP001153069"/>
    </source>
</evidence>
<feature type="compositionally biased region" description="Basic and acidic residues" evidence="1">
    <location>
        <begin position="1"/>
        <end position="10"/>
    </location>
</feature>
<feature type="region of interest" description="Disordered" evidence="1">
    <location>
        <begin position="1"/>
        <end position="24"/>
    </location>
</feature>
<proteinExistence type="predicted"/>
<dbReference type="PANTHER" id="PTHR35213">
    <property type="entry name" value="RING-TYPE DOMAIN-CONTAINING PROTEIN-RELATED"/>
    <property type="match status" value="1"/>
</dbReference>
<feature type="region of interest" description="Disordered" evidence="1">
    <location>
        <begin position="329"/>
        <end position="354"/>
    </location>
</feature>
<reference evidence="2" key="1">
    <citation type="submission" date="2020-06" db="EMBL/GenBank/DDBJ databases">
        <authorList>
            <consortium name="Plant Systems Biology data submission"/>
        </authorList>
    </citation>
    <scope>NUCLEOTIDE SEQUENCE</scope>
    <source>
        <strain evidence="2">D6</strain>
    </source>
</reference>
<dbReference type="AlphaFoldDB" id="A0A9N8DUI4"/>
<gene>
    <name evidence="2" type="ORF">SEMRO_258_G101111.1</name>
</gene>
<evidence type="ECO:0000313" key="2">
    <source>
        <dbReference type="EMBL" id="CAB9506209.1"/>
    </source>
</evidence>